<dbReference type="EMBL" id="MU007122">
    <property type="protein sequence ID" value="KAF2418940.1"/>
    <property type="molecule type" value="Genomic_DNA"/>
</dbReference>
<reference evidence="5" key="1">
    <citation type="journal article" date="2020" name="Stud. Mycol.">
        <title>101 Dothideomycetes genomes: a test case for predicting lifestyles and emergence of pathogens.</title>
        <authorList>
            <person name="Haridas S."/>
            <person name="Albert R."/>
            <person name="Binder M."/>
            <person name="Bloem J."/>
            <person name="Labutti K."/>
            <person name="Salamov A."/>
            <person name="Andreopoulos B."/>
            <person name="Baker S."/>
            <person name="Barry K."/>
            <person name="Bills G."/>
            <person name="Bluhm B."/>
            <person name="Cannon C."/>
            <person name="Castanera R."/>
            <person name="Culley D."/>
            <person name="Daum C."/>
            <person name="Ezra D."/>
            <person name="Gonzalez J."/>
            <person name="Henrissat B."/>
            <person name="Kuo A."/>
            <person name="Liang C."/>
            <person name="Lipzen A."/>
            <person name="Lutzoni F."/>
            <person name="Magnuson J."/>
            <person name="Mondo S."/>
            <person name="Nolan M."/>
            <person name="Ohm R."/>
            <person name="Pangilinan J."/>
            <person name="Park H.-J."/>
            <person name="Ramirez L."/>
            <person name="Alfaro M."/>
            <person name="Sun H."/>
            <person name="Tritt A."/>
            <person name="Yoshinaga Y."/>
            <person name="Zwiers L.-H."/>
            <person name="Turgeon B."/>
            <person name="Goodwin S."/>
            <person name="Spatafora J."/>
            <person name="Crous P."/>
            <person name="Grigoriev I."/>
        </authorList>
    </citation>
    <scope>NUCLEOTIDE SEQUENCE</scope>
    <source>
        <strain evidence="5">CBS 130266</strain>
    </source>
</reference>
<comment type="caution">
    <text evidence="5">The sequence shown here is derived from an EMBL/GenBank/DDBJ whole genome shotgun (WGS) entry which is preliminary data.</text>
</comment>
<gene>
    <name evidence="5" type="ORF">EJ08DRAFT_702908</name>
</gene>
<dbReference type="InterPro" id="IPR036291">
    <property type="entry name" value="NAD(P)-bd_dom_sf"/>
</dbReference>
<dbReference type="PANTHER" id="PTHR44229:SF4">
    <property type="entry name" value="15-HYDROXYPROSTAGLANDIN DEHYDROGENASE [NAD(+)]"/>
    <property type="match status" value="1"/>
</dbReference>
<sequence length="285" mass="30560">MAPQSGRVAIVTGASSGMGQALARELVQRGWKVALADVQPNEALSKELGENAAYFKCDVSDYDSQAATFQGTWDKWGKIDALCANAGIVDRSSIYILEHRDSDKIPPKPNLATTDVDFKGVVYGTQLAIHFMRKNKTPGGKIVATASVAAIYSHSSYPEYNGAKAAVVQFIRGVAPVLKLKDNITANTILPGIVPTAIIPQAMIDAVKPEFLTPPSTIVAAYIRCLDDEEGKINGEAIECSGDQQFFVPSPEYVNGAASERACTVWDPLFKMMHGENSGLPEAIP</sequence>
<comment type="similarity">
    <text evidence="1 4">Belongs to the short-chain dehydrogenases/reductases (SDR) family.</text>
</comment>
<dbReference type="Proteomes" id="UP000800235">
    <property type="component" value="Unassembled WGS sequence"/>
</dbReference>
<evidence type="ECO:0000313" key="6">
    <source>
        <dbReference type="Proteomes" id="UP000800235"/>
    </source>
</evidence>
<dbReference type="SUPFAM" id="SSF51735">
    <property type="entry name" value="NAD(P)-binding Rossmann-fold domains"/>
    <property type="match status" value="1"/>
</dbReference>
<dbReference type="PROSITE" id="PS00061">
    <property type="entry name" value="ADH_SHORT"/>
    <property type="match status" value="1"/>
</dbReference>
<dbReference type="AlphaFoldDB" id="A0A9P4TT12"/>
<dbReference type="Gene3D" id="3.40.50.720">
    <property type="entry name" value="NAD(P)-binding Rossmann-like Domain"/>
    <property type="match status" value="1"/>
</dbReference>
<keyword evidence="6" id="KW-1185">Reference proteome</keyword>
<dbReference type="OrthoDB" id="5371740at2759"/>
<dbReference type="GO" id="GO:0016491">
    <property type="term" value="F:oxidoreductase activity"/>
    <property type="evidence" value="ECO:0007669"/>
    <property type="project" value="UniProtKB-KW"/>
</dbReference>
<dbReference type="PANTHER" id="PTHR44229">
    <property type="entry name" value="15-HYDROXYPROSTAGLANDIN DEHYDROGENASE [NAD(+)]"/>
    <property type="match status" value="1"/>
</dbReference>
<dbReference type="InterPro" id="IPR020904">
    <property type="entry name" value="Sc_DH/Rdtase_CS"/>
</dbReference>
<name>A0A9P4TT12_9PEZI</name>
<dbReference type="PRINTS" id="PR00080">
    <property type="entry name" value="SDRFAMILY"/>
</dbReference>
<evidence type="ECO:0000256" key="2">
    <source>
        <dbReference type="ARBA" id="ARBA00022857"/>
    </source>
</evidence>
<dbReference type="Pfam" id="PF00106">
    <property type="entry name" value="adh_short"/>
    <property type="match status" value="1"/>
</dbReference>
<keyword evidence="3" id="KW-0560">Oxidoreductase</keyword>
<keyword evidence="2" id="KW-0521">NADP</keyword>
<dbReference type="InterPro" id="IPR002347">
    <property type="entry name" value="SDR_fam"/>
</dbReference>
<evidence type="ECO:0000313" key="5">
    <source>
        <dbReference type="EMBL" id="KAF2418940.1"/>
    </source>
</evidence>
<accession>A0A9P4TT12</accession>
<proteinExistence type="inferred from homology"/>
<organism evidence="5 6">
    <name type="scientific">Tothia fuscella</name>
    <dbReference type="NCBI Taxonomy" id="1048955"/>
    <lineage>
        <taxon>Eukaryota</taxon>
        <taxon>Fungi</taxon>
        <taxon>Dikarya</taxon>
        <taxon>Ascomycota</taxon>
        <taxon>Pezizomycotina</taxon>
        <taxon>Dothideomycetes</taxon>
        <taxon>Pleosporomycetidae</taxon>
        <taxon>Venturiales</taxon>
        <taxon>Cylindrosympodiaceae</taxon>
        <taxon>Tothia</taxon>
    </lineage>
</organism>
<evidence type="ECO:0000256" key="1">
    <source>
        <dbReference type="ARBA" id="ARBA00006484"/>
    </source>
</evidence>
<dbReference type="GO" id="GO:0005737">
    <property type="term" value="C:cytoplasm"/>
    <property type="evidence" value="ECO:0007669"/>
    <property type="project" value="TreeGrafter"/>
</dbReference>
<evidence type="ECO:0000256" key="3">
    <source>
        <dbReference type="ARBA" id="ARBA00023002"/>
    </source>
</evidence>
<evidence type="ECO:0000256" key="4">
    <source>
        <dbReference type="RuleBase" id="RU000363"/>
    </source>
</evidence>
<dbReference type="PRINTS" id="PR00081">
    <property type="entry name" value="GDHRDH"/>
</dbReference>
<protein>
    <submittedName>
        <fullName evidence="5">NAD(P)-binding protein</fullName>
    </submittedName>
</protein>